<proteinExistence type="predicted"/>
<keyword evidence="2" id="KW-0812">Transmembrane</keyword>
<comment type="caution">
    <text evidence="4">The sequence shown here is derived from an EMBL/GenBank/DDBJ whole genome shotgun (WGS) entry which is preliminary data.</text>
</comment>
<accession>A0ABQ9EF41</accession>
<keyword evidence="2" id="KW-0472">Membrane</keyword>
<keyword evidence="2" id="KW-1133">Transmembrane helix</keyword>
<dbReference type="InterPro" id="IPR057207">
    <property type="entry name" value="FBXL15_LRR"/>
</dbReference>
<dbReference type="PANTHER" id="PTHR13318">
    <property type="entry name" value="PARTNER OF PAIRED, ISOFORM B-RELATED"/>
    <property type="match status" value="1"/>
</dbReference>
<dbReference type="SUPFAM" id="SSF81383">
    <property type="entry name" value="F-box domain"/>
    <property type="match status" value="1"/>
</dbReference>
<dbReference type="PROSITE" id="PS51450">
    <property type="entry name" value="LRR"/>
    <property type="match status" value="1"/>
</dbReference>
<dbReference type="InterPro" id="IPR006553">
    <property type="entry name" value="Leu-rich_rpt_Cys-con_subtyp"/>
</dbReference>
<feature type="domain" description="F-box/LRR-repeat protein 15-like leucin rich repeat" evidence="3">
    <location>
        <begin position="516"/>
        <end position="647"/>
    </location>
</feature>
<evidence type="ECO:0000256" key="2">
    <source>
        <dbReference type="SAM" id="Phobius"/>
    </source>
</evidence>
<organism evidence="4 5">
    <name type="scientific">Tegillarca granosa</name>
    <name type="common">Malaysian cockle</name>
    <name type="synonym">Anadara granosa</name>
    <dbReference type="NCBI Taxonomy" id="220873"/>
    <lineage>
        <taxon>Eukaryota</taxon>
        <taxon>Metazoa</taxon>
        <taxon>Spiralia</taxon>
        <taxon>Lophotrochozoa</taxon>
        <taxon>Mollusca</taxon>
        <taxon>Bivalvia</taxon>
        <taxon>Autobranchia</taxon>
        <taxon>Pteriomorphia</taxon>
        <taxon>Arcoida</taxon>
        <taxon>Arcoidea</taxon>
        <taxon>Arcidae</taxon>
        <taxon>Tegillarca</taxon>
    </lineage>
</organism>
<evidence type="ECO:0000313" key="5">
    <source>
        <dbReference type="Proteomes" id="UP001217089"/>
    </source>
</evidence>
<keyword evidence="1" id="KW-0833">Ubl conjugation pathway</keyword>
<dbReference type="Pfam" id="PF25372">
    <property type="entry name" value="DUF7885"/>
    <property type="match status" value="2"/>
</dbReference>
<dbReference type="Pfam" id="PF13516">
    <property type="entry name" value="LRR_6"/>
    <property type="match status" value="2"/>
</dbReference>
<evidence type="ECO:0000313" key="4">
    <source>
        <dbReference type="EMBL" id="KAJ8302522.1"/>
    </source>
</evidence>
<dbReference type="InterPro" id="IPR032675">
    <property type="entry name" value="LRR_dom_sf"/>
</dbReference>
<reference evidence="4 5" key="1">
    <citation type="submission" date="2022-12" db="EMBL/GenBank/DDBJ databases">
        <title>Chromosome-level genome of Tegillarca granosa.</title>
        <authorList>
            <person name="Kim J."/>
        </authorList>
    </citation>
    <scope>NUCLEOTIDE SEQUENCE [LARGE SCALE GENOMIC DNA]</scope>
    <source>
        <strain evidence="4">Teg-2019</strain>
        <tissue evidence="4">Adductor muscle</tissue>
    </source>
</reference>
<dbReference type="Proteomes" id="UP001217089">
    <property type="component" value="Unassembled WGS sequence"/>
</dbReference>
<feature type="transmembrane region" description="Helical" evidence="2">
    <location>
        <begin position="17"/>
        <end position="40"/>
    </location>
</feature>
<keyword evidence="5" id="KW-1185">Reference proteome</keyword>
<feature type="domain" description="F-box/LRR-repeat protein 15-like leucin rich repeat" evidence="3">
    <location>
        <begin position="171"/>
        <end position="355"/>
    </location>
</feature>
<gene>
    <name evidence="4" type="ORF">KUTeg_018918</name>
</gene>
<dbReference type="InterPro" id="IPR036047">
    <property type="entry name" value="F-box-like_dom_sf"/>
</dbReference>
<dbReference type="EMBL" id="JARBDR010000917">
    <property type="protein sequence ID" value="KAJ8302522.1"/>
    <property type="molecule type" value="Genomic_DNA"/>
</dbReference>
<sequence>MAEMLCVNLVMCHAIKIFLLVWTFACYTDILFLLQIVTHIMRFLSVSDRKEASQVCRIWYEASLDPILQKDIIIRFHALTANNMPQLPHRKTSHLIMDQFDTSNSAKSVMLNSCKNFGESLQSLSLKASNLTESTFVELLTHCKNLKSLDLSCCNSLFMSGKLLERNSDMQALRKTLKDVKKLNLSSVRYLSDATFNRIVTVCENLESLSLSSSQITFNGEVYLKTGSTKCASSSLLTYGNILEYVRIQAPKLKSLNLSRNSLSNESLQDLVRIKDLNLNELILVGCKDIYDEGIADLCQHQKSLRLLDLSGCIEVSDGCVGLISSNLGNLETLKINKCRRVTDSSIQLLKHMSSLQVLELSEIYQISSTGLIKGICGNVNVSVLLTHLNINCCSLVQDSFILSLCKVVPHLVHLDLGSCFPLTDVSIHAISRSLKCLRYLRLAWCKEITDLGLLGFEATETGNKEIHNHGDNGNCRCTRKYNSTTIFRKPTGIKNKTPSTTDIEALMQNVDNFNKLTNLSGLRHLDLSSCSKLTDLSLTQILKFKELQSLNLSMVHIKDATVFAIAANNPSLEFLALAQCSAITDAAVEAIAKKIPRLSSLDVSSCDLLTEESIQHLQKHCKRLRCLDVSFCSNISAESVDNLENNVKTLHTVHKRLVGGTF</sequence>
<dbReference type="SUPFAM" id="SSF52047">
    <property type="entry name" value="RNI-like"/>
    <property type="match status" value="2"/>
</dbReference>
<dbReference type="Gene3D" id="3.80.10.10">
    <property type="entry name" value="Ribonuclease Inhibitor"/>
    <property type="match status" value="4"/>
</dbReference>
<name>A0ABQ9EF41_TEGGR</name>
<evidence type="ECO:0000256" key="1">
    <source>
        <dbReference type="ARBA" id="ARBA00022786"/>
    </source>
</evidence>
<dbReference type="InterPro" id="IPR001611">
    <property type="entry name" value="Leu-rich_rpt"/>
</dbReference>
<protein>
    <recommendedName>
        <fullName evidence="3">F-box/LRR-repeat protein 15-like leucin rich repeat domain-containing protein</fullName>
    </recommendedName>
</protein>
<dbReference type="SMART" id="SM00367">
    <property type="entry name" value="LRR_CC"/>
    <property type="match status" value="15"/>
</dbReference>
<evidence type="ECO:0000259" key="3">
    <source>
        <dbReference type="Pfam" id="PF25372"/>
    </source>
</evidence>